<dbReference type="InterPro" id="IPR014958">
    <property type="entry name" value="DGC"/>
</dbReference>
<accession>A0A6C0NFK2</accession>
<dbReference type="Pfam" id="PF08859">
    <property type="entry name" value="DGC"/>
    <property type="match status" value="1"/>
</dbReference>
<protein>
    <recommendedName>
        <fullName evidence="2">Zinc-binding protein</fullName>
    </recommendedName>
</protein>
<evidence type="ECO:0008006" key="2">
    <source>
        <dbReference type="Google" id="ProtNLM"/>
    </source>
</evidence>
<name>A0A6C0NFK2_ENTCL</name>
<dbReference type="AlphaFoldDB" id="A0A6C0NFK2"/>
<sequence>MFAGKKSAQIREILISESAWEEMTCLFAPSLAKSGRPILALDGCPLECVKNCLAVHNVVPAQHIMLNELGVKKRQQTDFDLDEANALLIKIAEIAHSLPIMETAGSGTPIN</sequence>
<evidence type="ECO:0000313" key="1">
    <source>
        <dbReference type="EMBL" id="QHW11670.1"/>
    </source>
</evidence>
<proteinExistence type="predicted"/>
<dbReference type="EMBL" id="MN598004">
    <property type="protein sequence ID" value="QHW11670.1"/>
    <property type="molecule type" value="Genomic_DNA"/>
</dbReference>
<reference evidence="1" key="1">
    <citation type="submission" date="2019-10" db="EMBL/GenBank/DDBJ databases">
        <title>Characterization of a blaNDM-1-carrying IncHI5 plasmid from Enterobacter cloacae of food animal origin.</title>
        <authorList>
            <person name="Zhu Y."/>
            <person name="Schwarz S."/>
            <person name="Liu W."/>
            <person name="Liu S."/>
            <person name="Zhang W."/>
        </authorList>
    </citation>
    <scope>NUCLEOTIDE SEQUENCE</scope>
    <source>
        <strain evidence="1">EC12</strain>
        <plasmid evidence="1">pNDM-1-EC12</plasmid>
    </source>
</reference>
<keyword evidence="1" id="KW-0614">Plasmid</keyword>
<organism evidence="1">
    <name type="scientific">Enterobacter cloacae</name>
    <dbReference type="NCBI Taxonomy" id="550"/>
    <lineage>
        <taxon>Bacteria</taxon>
        <taxon>Pseudomonadati</taxon>
        <taxon>Pseudomonadota</taxon>
        <taxon>Gammaproteobacteria</taxon>
        <taxon>Enterobacterales</taxon>
        <taxon>Enterobacteriaceae</taxon>
        <taxon>Enterobacter</taxon>
        <taxon>Enterobacter cloacae complex</taxon>
    </lineage>
</organism>
<geneLocation type="plasmid" evidence="1">
    <name>pNDM-1-EC12</name>
</geneLocation>